<evidence type="ECO:0000256" key="2">
    <source>
        <dbReference type="SAM" id="Phobius"/>
    </source>
</evidence>
<evidence type="ECO:0000313" key="4">
    <source>
        <dbReference type="Proteomes" id="UP000000844"/>
    </source>
</evidence>
<name>D3Q7P6_STANL</name>
<evidence type="ECO:0000256" key="1">
    <source>
        <dbReference type="SAM" id="MobiDB-lite"/>
    </source>
</evidence>
<dbReference type="HOGENOM" id="CLU_069355_0_0_11"/>
<feature type="region of interest" description="Disordered" evidence="1">
    <location>
        <begin position="199"/>
        <end position="221"/>
    </location>
</feature>
<dbReference type="EMBL" id="CP001778">
    <property type="protein sequence ID" value="ADD44388.1"/>
    <property type="molecule type" value="Genomic_DNA"/>
</dbReference>
<dbReference type="InterPro" id="IPR021454">
    <property type="entry name" value="DUF3105"/>
</dbReference>
<evidence type="ECO:0008006" key="5">
    <source>
        <dbReference type="Google" id="ProtNLM"/>
    </source>
</evidence>
<dbReference type="OrthoDB" id="164831at2"/>
<accession>D3Q7P6</accession>
<keyword evidence="2" id="KW-0472">Membrane</keyword>
<dbReference type="eggNOG" id="COG0515">
    <property type="taxonomic scope" value="Bacteria"/>
</dbReference>
<dbReference type="AlphaFoldDB" id="D3Q7P6"/>
<dbReference type="STRING" id="446470.Snas_4746"/>
<dbReference type="Proteomes" id="UP000000844">
    <property type="component" value="Chromosome"/>
</dbReference>
<dbReference type="Pfam" id="PF11303">
    <property type="entry name" value="DUF3105"/>
    <property type="match status" value="1"/>
</dbReference>
<feature type="region of interest" description="Disordered" evidence="1">
    <location>
        <begin position="1"/>
        <end position="23"/>
    </location>
</feature>
<feature type="compositionally biased region" description="Basic residues" evidence="1">
    <location>
        <begin position="1"/>
        <end position="22"/>
    </location>
</feature>
<keyword evidence="2" id="KW-0812">Transmembrane</keyword>
<dbReference type="RefSeq" id="WP_013019959.1">
    <property type="nucleotide sequence ID" value="NC_013947.1"/>
</dbReference>
<proteinExistence type="predicted"/>
<reference evidence="3 4" key="1">
    <citation type="journal article" date="2009" name="Stand. Genomic Sci.">
        <title>Complete genome sequence of Stackebrandtia nassauensis type strain (LLR-40K-21).</title>
        <authorList>
            <person name="Munk C."/>
            <person name="Lapidus A."/>
            <person name="Copeland A."/>
            <person name="Jando M."/>
            <person name="Mayilraj S."/>
            <person name="Glavina Del Rio T."/>
            <person name="Nolan M."/>
            <person name="Chen F."/>
            <person name="Lucas S."/>
            <person name="Tice H."/>
            <person name="Cheng J.F."/>
            <person name="Han C."/>
            <person name="Detter J.C."/>
            <person name="Bruce D."/>
            <person name="Goodwin L."/>
            <person name="Chain P."/>
            <person name="Pitluck S."/>
            <person name="Goker M."/>
            <person name="Ovchinikova G."/>
            <person name="Pati A."/>
            <person name="Ivanova N."/>
            <person name="Mavromatis K."/>
            <person name="Chen A."/>
            <person name="Palaniappan K."/>
            <person name="Land M."/>
            <person name="Hauser L."/>
            <person name="Chang Y.J."/>
            <person name="Jeffries C.D."/>
            <person name="Bristow J."/>
            <person name="Eisen J.A."/>
            <person name="Markowitz V."/>
            <person name="Hugenholtz P."/>
            <person name="Kyrpides N.C."/>
            <person name="Klenk H.P."/>
        </authorList>
    </citation>
    <scope>NUCLEOTIDE SEQUENCE [LARGE SCALE GENOMIC DNA]</scope>
    <source>
        <strain evidence="4">DSM 44728 / CIP 108903 / NRRL B-16338 / NBRC 102104 / LLR-40K-21</strain>
    </source>
</reference>
<evidence type="ECO:0000313" key="3">
    <source>
        <dbReference type="EMBL" id="ADD44388.1"/>
    </source>
</evidence>
<sequence length="221" mass="24227">MAKTSSRKNHKGKGKPKRKPTAAKRGIPWWTVSVVALVLVAVGVFGYGIWSQPSAPEDADIDGLVNYKAQKAKWFDDRDHKSGPLKYATTPPAGGNHNATWQTCTGIVYDKPIPNEHAVHSLEHGAIWITYDPGLPQSQIEQLTKKVNGRDYTLMSPYKGQDSPISLQAWGYQLKLSKADDDRIDEFIATYRVEASQEPGATCSGGVTATGDKPVDQPDEH</sequence>
<protein>
    <recommendedName>
        <fullName evidence="5">DUF3105 domain-containing protein</fullName>
    </recommendedName>
</protein>
<keyword evidence="2" id="KW-1133">Transmembrane helix</keyword>
<dbReference type="KEGG" id="sna:Snas_4746"/>
<gene>
    <name evidence="3" type="ordered locus">Snas_4746</name>
</gene>
<organism evidence="3 4">
    <name type="scientific">Stackebrandtia nassauensis (strain DSM 44728 / CIP 108903 / NRRL B-16338 / NBRC 102104 / LLR-40K-21)</name>
    <dbReference type="NCBI Taxonomy" id="446470"/>
    <lineage>
        <taxon>Bacteria</taxon>
        <taxon>Bacillati</taxon>
        <taxon>Actinomycetota</taxon>
        <taxon>Actinomycetes</taxon>
        <taxon>Glycomycetales</taxon>
        <taxon>Glycomycetaceae</taxon>
        <taxon>Stackebrandtia</taxon>
    </lineage>
</organism>
<keyword evidence="4" id="KW-1185">Reference proteome</keyword>
<feature type="transmembrane region" description="Helical" evidence="2">
    <location>
        <begin position="27"/>
        <end position="50"/>
    </location>
</feature>